<accession>A0A6U4A8S9</accession>
<comment type="subunit">
    <text evidence="7">Heterodimer of an alpha and a beta subunit.</text>
</comment>
<keyword evidence="3 7" id="KW-0117">Actin capping</keyword>
<evidence type="ECO:0000313" key="8">
    <source>
        <dbReference type="EMBL" id="CAD9322340.1"/>
    </source>
</evidence>
<dbReference type="GO" id="GO:0051016">
    <property type="term" value="P:barbed-end actin filament capping"/>
    <property type="evidence" value="ECO:0007669"/>
    <property type="project" value="UniProtKB-UniRule"/>
</dbReference>
<proteinExistence type="inferred from homology"/>
<evidence type="ECO:0000256" key="1">
    <source>
        <dbReference type="ARBA" id="ARBA00004245"/>
    </source>
</evidence>
<dbReference type="PANTHER" id="PTHR10619:SF0">
    <property type="entry name" value="F-ACTIN-CAPPING PROTEIN SUBUNIT BETA ISOFORMS 1 AND 2"/>
    <property type="match status" value="1"/>
</dbReference>
<dbReference type="InterPro" id="IPR043175">
    <property type="entry name" value="CAPZB_N"/>
</dbReference>
<evidence type="ECO:0000256" key="7">
    <source>
        <dbReference type="RuleBase" id="RU365078"/>
    </source>
</evidence>
<comment type="function">
    <text evidence="7">F-actin-capping proteins bind in a Ca(2+)-independent manner to the fast growing ends of actin filaments (barbed end) thereby blocking the exchange of subunits at these ends. Unlike other capping proteins (such as gelsolin and severin), these proteins do not sever actin filaments.</text>
</comment>
<protein>
    <recommendedName>
        <fullName evidence="7">F-actin-capping protein subunit beta</fullName>
    </recommendedName>
</protein>
<comment type="subcellular location">
    <subcellularLocation>
        <location evidence="1 7">Cytoplasm</location>
        <location evidence="1 7">Cytoskeleton</location>
    </subcellularLocation>
</comment>
<evidence type="ECO:0000256" key="4">
    <source>
        <dbReference type="ARBA" id="ARBA00022490"/>
    </source>
</evidence>
<dbReference type="GO" id="GO:0051015">
    <property type="term" value="F:actin filament binding"/>
    <property type="evidence" value="ECO:0007669"/>
    <property type="project" value="TreeGrafter"/>
</dbReference>
<organism evidence="8">
    <name type="scientific">Ditylum brightwellii</name>
    <dbReference type="NCBI Taxonomy" id="49249"/>
    <lineage>
        <taxon>Eukaryota</taxon>
        <taxon>Sar</taxon>
        <taxon>Stramenopiles</taxon>
        <taxon>Ochrophyta</taxon>
        <taxon>Bacillariophyta</taxon>
        <taxon>Mediophyceae</taxon>
        <taxon>Lithodesmiophycidae</taxon>
        <taxon>Lithodesmiales</taxon>
        <taxon>Lithodesmiaceae</taxon>
        <taxon>Ditylum</taxon>
    </lineage>
</organism>
<dbReference type="SUPFAM" id="SSF90096">
    <property type="entry name" value="Subunits of heterodimeric actin filament capping protein Capz"/>
    <property type="match status" value="1"/>
</dbReference>
<evidence type="ECO:0000256" key="5">
    <source>
        <dbReference type="ARBA" id="ARBA00023203"/>
    </source>
</evidence>
<keyword evidence="6 7" id="KW-0206">Cytoskeleton</keyword>
<gene>
    <name evidence="8" type="ORF">DBRI1063_LOCUS6975</name>
</gene>
<keyword evidence="4 7" id="KW-0963">Cytoplasm</keyword>
<dbReference type="EMBL" id="HBGN01010915">
    <property type="protein sequence ID" value="CAD9322340.1"/>
    <property type="molecule type" value="Transcribed_RNA"/>
</dbReference>
<dbReference type="AlphaFoldDB" id="A0A6U4A8S9"/>
<dbReference type="Pfam" id="PF01115">
    <property type="entry name" value="F_actin_cap_B"/>
    <property type="match status" value="1"/>
</dbReference>
<keyword evidence="5 7" id="KW-0009">Actin-binding</keyword>
<dbReference type="PANTHER" id="PTHR10619">
    <property type="entry name" value="F-ACTIN-CAPPING PROTEIN SUBUNIT BETA"/>
    <property type="match status" value="1"/>
</dbReference>
<dbReference type="Gene3D" id="3.90.1150.210">
    <property type="entry name" value="F-actin capping protein, beta subunit"/>
    <property type="match status" value="1"/>
</dbReference>
<dbReference type="Gene3D" id="1.20.58.570">
    <property type="match status" value="1"/>
</dbReference>
<dbReference type="InterPro" id="IPR001698">
    <property type="entry name" value="CAPZB"/>
</dbReference>
<dbReference type="InterPro" id="IPR042276">
    <property type="entry name" value="CapZ_alpha/beta_2"/>
</dbReference>
<dbReference type="GO" id="GO:0008290">
    <property type="term" value="C:F-actin capping protein complex"/>
    <property type="evidence" value="ECO:0007669"/>
    <property type="project" value="UniProtKB-UniRule"/>
</dbReference>
<evidence type="ECO:0000256" key="6">
    <source>
        <dbReference type="ARBA" id="ARBA00023212"/>
    </source>
</evidence>
<dbReference type="InterPro" id="IPR037282">
    <property type="entry name" value="CapZ_alpha/beta"/>
</dbReference>
<name>A0A6U4A8S9_9STRA</name>
<evidence type="ECO:0000256" key="2">
    <source>
        <dbReference type="ARBA" id="ARBA00006039"/>
    </source>
</evidence>
<dbReference type="GO" id="GO:0000902">
    <property type="term" value="P:cell morphogenesis"/>
    <property type="evidence" value="ECO:0007669"/>
    <property type="project" value="TreeGrafter"/>
</dbReference>
<evidence type="ECO:0000256" key="3">
    <source>
        <dbReference type="ARBA" id="ARBA00022467"/>
    </source>
</evidence>
<comment type="similarity">
    <text evidence="2 7">Belongs to the F-actin-capping protein beta subunit family.</text>
</comment>
<dbReference type="PRINTS" id="PR00192">
    <property type="entry name" value="FACTINCAPB"/>
</dbReference>
<reference evidence="8" key="1">
    <citation type="submission" date="2021-01" db="EMBL/GenBank/DDBJ databases">
        <authorList>
            <person name="Corre E."/>
            <person name="Pelletier E."/>
            <person name="Niang G."/>
            <person name="Scheremetjew M."/>
            <person name="Finn R."/>
            <person name="Kale V."/>
            <person name="Holt S."/>
            <person name="Cochrane G."/>
            <person name="Meng A."/>
            <person name="Brown T."/>
            <person name="Cohen L."/>
        </authorList>
    </citation>
    <scope>NUCLEOTIDE SEQUENCE</scope>
    <source>
        <strain evidence="8">Pop2</strain>
    </source>
</reference>
<sequence>MSTPALKSCLNILRRTPPDDGQQNLDGLAALLSPNEDAIDELYQRVDAPLKDATDPLADNRPYLLCDHNRDGDSYRSPWSNSYNPALEEADGFKPSNKLRKIEIQFNEVFDTYREHYYGKNAISSVYLWEKEDNGGVDGSSTAATDASSSFAGCFLIKKTIEGDANLRGGFWNSVHIVDVVVSGGNSGSDADGGGNKSNLKTTYKLTTTILISMKPFKKELDQTNISGSLTRQHDKVFSYTADAGQHIANIGKMIEDMEIEMRSNMDSLYIQKTREIVDAIRRPSAVVTEGQKHTMMLNKAIADRGIGMK</sequence>